<feature type="domain" description="HepT-like" evidence="1">
    <location>
        <begin position="45"/>
        <end position="155"/>
    </location>
</feature>
<keyword evidence="3" id="KW-1185">Reference proteome</keyword>
<dbReference type="InterPro" id="IPR048769">
    <property type="entry name" value="HepT-like_dom"/>
</dbReference>
<accession>A0ABQ4S2G7</accession>
<name>A0ABQ4S2G7_9HYPH</name>
<protein>
    <recommendedName>
        <fullName evidence="1">HepT-like domain-containing protein</fullName>
    </recommendedName>
</protein>
<dbReference type="Proteomes" id="UP001055125">
    <property type="component" value="Unassembled WGS sequence"/>
</dbReference>
<evidence type="ECO:0000313" key="3">
    <source>
        <dbReference type="Proteomes" id="UP001055125"/>
    </source>
</evidence>
<proteinExistence type="predicted"/>
<evidence type="ECO:0000259" key="1">
    <source>
        <dbReference type="Pfam" id="PF20797"/>
    </source>
</evidence>
<sequence>MTDARWTEVEDDLDSACRHFGKAAALFDEGGFEKDDLTGYRADMALQHAMQSAYTSLEGALVRILEILDEERPTGEKWHADLVRRAARPLSAPGRARPAILTPDVASDVDESRRFRHRATHNYDDFDPTRAGPSIEAARRLAASLKPCIAAFRARIDPPSAP</sequence>
<reference evidence="2" key="2">
    <citation type="submission" date="2021-08" db="EMBL/GenBank/DDBJ databases">
        <authorList>
            <person name="Tani A."/>
            <person name="Ola A."/>
            <person name="Ogura Y."/>
            <person name="Katsura K."/>
            <person name="Hayashi T."/>
        </authorList>
    </citation>
    <scope>NUCLEOTIDE SEQUENCE</scope>
    <source>
        <strain evidence="2">DSM 19015</strain>
    </source>
</reference>
<dbReference type="EMBL" id="BPQP01000085">
    <property type="protein sequence ID" value="GJD97269.1"/>
    <property type="molecule type" value="Genomic_DNA"/>
</dbReference>
<gene>
    <name evidence="2" type="ORF">OCOJLMKI_4497</name>
</gene>
<dbReference type="Pfam" id="PF20797">
    <property type="entry name" value="HepT-like_2"/>
    <property type="match status" value="1"/>
</dbReference>
<evidence type="ECO:0000313" key="2">
    <source>
        <dbReference type="EMBL" id="GJD97269.1"/>
    </source>
</evidence>
<comment type="caution">
    <text evidence="2">The sequence shown here is derived from an EMBL/GenBank/DDBJ whole genome shotgun (WGS) entry which is preliminary data.</text>
</comment>
<dbReference type="RefSeq" id="WP_238246348.1">
    <property type="nucleotide sequence ID" value="NZ_BPQP01000085.1"/>
</dbReference>
<organism evidence="2 3">
    <name type="scientific">Methylobacterium iners</name>
    <dbReference type="NCBI Taxonomy" id="418707"/>
    <lineage>
        <taxon>Bacteria</taxon>
        <taxon>Pseudomonadati</taxon>
        <taxon>Pseudomonadota</taxon>
        <taxon>Alphaproteobacteria</taxon>
        <taxon>Hyphomicrobiales</taxon>
        <taxon>Methylobacteriaceae</taxon>
        <taxon>Methylobacterium</taxon>
    </lineage>
</organism>
<reference evidence="2" key="1">
    <citation type="journal article" date="2021" name="Front. Microbiol.">
        <title>Comprehensive Comparative Genomics and Phenotyping of Methylobacterium Species.</title>
        <authorList>
            <person name="Alessa O."/>
            <person name="Ogura Y."/>
            <person name="Fujitani Y."/>
            <person name="Takami H."/>
            <person name="Hayashi T."/>
            <person name="Sahin N."/>
            <person name="Tani A."/>
        </authorList>
    </citation>
    <scope>NUCLEOTIDE SEQUENCE</scope>
    <source>
        <strain evidence="2">DSM 19015</strain>
    </source>
</reference>